<evidence type="ECO:0000313" key="2">
    <source>
        <dbReference type="EMBL" id="QKU35313.1"/>
    </source>
</evidence>
<reference evidence="2" key="1">
    <citation type="submission" date="2017-01" db="EMBL/GenBank/DDBJ databases">
        <authorList>
            <person name="Assis F.L."/>
            <person name="Abrahao J.S."/>
            <person name="Silva L."/>
            <person name="Khalil J.B."/>
            <person name="Rodrigues R."/>
            <person name="Silva L.S."/>
            <person name="Arantes T."/>
            <person name="Boratto P."/>
            <person name="Andrade M."/>
            <person name="Kroon E.G."/>
            <person name="Ribeiro B."/>
            <person name="Bergier I."/>
            <person name="Seligmann H."/>
            <person name="Ghigo E."/>
            <person name="Colson P."/>
            <person name="Levasseur A."/>
            <person name="Raoult D."/>
            <person name="Scola B.L."/>
        </authorList>
    </citation>
    <scope>NUCLEOTIDE SEQUENCE</scope>
    <source>
        <strain evidence="2">Soda lake</strain>
    </source>
</reference>
<dbReference type="SUPFAM" id="SSF56091">
    <property type="entry name" value="DNA ligase/mRNA capping enzyme, catalytic domain"/>
    <property type="match status" value="1"/>
</dbReference>
<dbReference type="Gene3D" id="3.30.470.30">
    <property type="entry name" value="DNA ligase/mRNA capping enzyme"/>
    <property type="match status" value="1"/>
</dbReference>
<name>A0A6N1NVE0_9VIRU</name>
<organism evidence="2">
    <name type="scientific">Tupanvirus soda lake</name>
    <dbReference type="NCBI Taxonomy" id="2126985"/>
    <lineage>
        <taxon>Viruses</taxon>
        <taxon>Varidnaviria</taxon>
        <taxon>Bamfordvirae</taxon>
        <taxon>Nucleocytoviricota</taxon>
        <taxon>Megaviricetes</taxon>
        <taxon>Imitervirales</taxon>
        <taxon>Mimiviridae</taxon>
        <taxon>Megamimivirinae</taxon>
        <taxon>Tupanvirus</taxon>
        <taxon>Tupanvirus salinum</taxon>
    </lineage>
</organism>
<sequence>MSDTANIKFYPSIEHFEPANLKPNGSVCYIEEKIDGSQMAFLIHGGEIAFINKKKFLKGQSATYEKALTTLPIIKDKLNPDLIYYGEYVKSLKANVVVYHRVPKFFFILYDIYSMSQKKWYNYNEKKLEAERVGLDCVPLLYCGDGSTQPLYEVCTDIINQIESGQLQSCLGGTPEGIVVKRDGAKFKMVTNAFKERHAVKQEKCIWMLSDYLKYIGEQFNVEPRFQKAYQHLVEDETPVTPENLCFELDADLYKEYESHINSYINAQYLEYIRRGFTNSKEALKTHPDPIAQEIIELARKIKLESTSPAENSNKESFYKNLENDILDMLCTKFKPTICQHARSDLIKWYNGKQFGQ</sequence>
<proteinExistence type="predicted"/>
<dbReference type="InterPro" id="IPR021122">
    <property type="entry name" value="RNA_ligase_dom_REL/Rnl2"/>
</dbReference>
<accession>A0A6N1NVE0</accession>
<reference evidence="2" key="2">
    <citation type="journal article" date="2018" name="Nat. Commun.">
        <title>Tailed giant Tupanvirus possesses the most complete translational apparatus of the known virosphere.</title>
        <authorList>
            <person name="Abrahao J."/>
            <person name="Silva L."/>
            <person name="Silva L.S."/>
            <person name="Khalil J.Y.B."/>
            <person name="Rodrigues R."/>
            <person name="Arantes T."/>
            <person name="Assis F."/>
            <person name="Boratto P."/>
            <person name="Andrade M."/>
            <person name="Kroon E.G."/>
            <person name="Ribeiro B."/>
            <person name="Bergier I."/>
            <person name="Seligmann H."/>
            <person name="Ghigo E."/>
            <person name="Colson P."/>
            <person name="Levasseur A."/>
            <person name="Kroemer G."/>
            <person name="Raoult D."/>
            <person name="La Scola B."/>
        </authorList>
    </citation>
    <scope>NUCLEOTIDE SEQUENCE [LARGE SCALE GENOMIC DNA]</scope>
    <source>
        <strain evidence="2">Soda lake</strain>
    </source>
</reference>
<protein>
    <recommendedName>
        <fullName evidence="1">RNA ligase domain-containing protein</fullName>
    </recommendedName>
</protein>
<dbReference type="KEGG" id="vg:80518736"/>
<feature type="domain" description="RNA ligase" evidence="1">
    <location>
        <begin position="29"/>
        <end position="187"/>
    </location>
</feature>
<dbReference type="Pfam" id="PF09414">
    <property type="entry name" value="RNA_ligase"/>
    <property type="match status" value="1"/>
</dbReference>
<dbReference type="EMBL" id="KY523104">
    <property type="protein sequence ID" value="QKU35313.1"/>
    <property type="molecule type" value="Genomic_DNA"/>
</dbReference>
<dbReference type="RefSeq" id="YP_010781972.1">
    <property type="nucleotide sequence ID" value="NC_075039.1"/>
</dbReference>
<evidence type="ECO:0000259" key="1">
    <source>
        <dbReference type="Pfam" id="PF09414"/>
    </source>
</evidence>
<dbReference type="GeneID" id="80518736"/>